<dbReference type="InterPro" id="IPR012347">
    <property type="entry name" value="Ferritin-like"/>
</dbReference>
<protein>
    <recommendedName>
        <fullName evidence="9">3-demethoxyubiquinol 3-hydroxylase</fullName>
        <shortName evidence="9">DMQ hydroxylase</shortName>
        <ecNumber evidence="9">1.14.99.60</ecNumber>
    </recommendedName>
    <alternativeName>
        <fullName evidence="9">2-nonaprenyl-3-methyl-6-methoxy-1,4-benzoquinol hydroxylase</fullName>
    </alternativeName>
</protein>
<dbReference type="Pfam" id="PF03232">
    <property type="entry name" value="COQ7"/>
    <property type="match status" value="1"/>
</dbReference>
<keyword evidence="2 9" id="KW-1003">Cell membrane</keyword>
<keyword evidence="4 9" id="KW-0479">Metal-binding</keyword>
<comment type="subcellular location">
    <subcellularLocation>
        <location evidence="9">Cell membrane</location>
        <topology evidence="9">Peripheral membrane protein</topology>
    </subcellularLocation>
</comment>
<comment type="function">
    <text evidence="9">Catalyzes the hydroxylation of 2-nonaprenyl-3-methyl-6-methoxy-1,4-benzoquinol during ubiquinone biosynthesis.</text>
</comment>
<dbReference type="Proteomes" id="UP000778523">
    <property type="component" value="Unassembled WGS sequence"/>
</dbReference>
<evidence type="ECO:0000313" key="11">
    <source>
        <dbReference type="Proteomes" id="UP000778523"/>
    </source>
</evidence>
<keyword evidence="5 9" id="KW-0560">Oxidoreductase</keyword>
<sequence>MLDRLIISFDRALRTLAAEPRSMRAVPGAQQPEAVLDDSQRQHVAGLMRINHVGEICAQALYQGQALTARTQHSRAVLEHAADEETEHLAWTLQRIRELGGRPSLLNPLWYGGALAIGVGAGLAGDRWSLGFLAETEKQVEAHLNSHLGKVPRDDLRSREILEQMRSDEIAHAEMAQELGGAALPGPVQEAMRLASRVMTTVAYRV</sequence>
<feature type="binding site" evidence="9">
    <location>
        <position position="172"/>
    </location>
    <ligand>
        <name>Fe cation</name>
        <dbReference type="ChEBI" id="CHEBI:24875"/>
        <label>2</label>
    </ligand>
</feature>
<evidence type="ECO:0000256" key="6">
    <source>
        <dbReference type="ARBA" id="ARBA00023004"/>
    </source>
</evidence>
<keyword evidence="7 9" id="KW-0503">Monooxygenase</keyword>
<evidence type="ECO:0000256" key="8">
    <source>
        <dbReference type="ARBA" id="ARBA00023136"/>
    </source>
</evidence>
<evidence type="ECO:0000256" key="7">
    <source>
        <dbReference type="ARBA" id="ARBA00023033"/>
    </source>
</evidence>
<dbReference type="InterPro" id="IPR009078">
    <property type="entry name" value="Ferritin-like_SF"/>
</dbReference>
<feature type="binding site" evidence="9">
    <location>
        <position position="85"/>
    </location>
    <ligand>
        <name>Fe cation</name>
        <dbReference type="ChEBI" id="CHEBI:24875"/>
        <label>1</label>
    </ligand>
</feature>
<comment type="catalytic activity">
    <reaction evidence="9">
        <text>a 5-methoxy-2-methyl-3-(all-trans-polyprenyl)benzene-1,4-diol + AH2 + O2 = a 3-demethylubiquinol + A + H2O</text>
        <dbReference type="Rhea" id="RHEA:50908"/>
        <dbReference type="Rhea" id="RHEA-COMP:10859"/>
        <dbReference type="Rhea" id="RHEA-COMP:10914"/>
        <dbReference type="ChEBI" id="CHEBI:13193"/>
        <dbReference type="ChEBI" id="CHEBI:15377"/>
        <dbReference type="ChEBI" id="CHEBI:15379"/>
        <dbReference type="ChEBI" id="CHEBI:17499"/>
        <dbReference type="ChEBI" id="CHEBI:84167"/>
        <dbReference type="ChEBI" id="CHEBI:84422"/>
        <dbReference type="EC" id="1.14.99.60"/>
    </reaction>
</comment>
<evidence type="ECO:0000313" key="10">
    <source>
        <dbReference type="EMBL" id="NSL55593.1"/>
    </source>
</evidence>
<feature type="binding site" evidence="9">
    <location>
        <position position="85"/>
    </location>
    <ligand>
        <name>Fe cation</name>
        <dbReference type="ChEBI" id="CHEBI:24875"/>
        <label>2</label>
    </ligand>
</feature>
<feature type="binding site" evidence="9">
    <location>
        <position position="169"/>
    </location>
    <ligand>
        <name>Fe cation</name>
        <dbReference type="ChEBI" id="CHEBI:24875"/>
        <label>2</label>
    </ligand>
</feature>
<dbReference type="EMBL" id="JABCSC020000002">
    <property type="protein sequence ID" value="NSL55593.1"/>
    <property type="molecule type" value="Genomic_DNA"/>
</dbReference>
<feature type="binding site" evidence="9">
    <location>
        <position position="169"/>
    </location>
    <ligand>
        <name>Fe cation</name>
        <dbReference type="ChEBI" id="CHEBI:24875"/>
        <label>1</label>
    </ligand>
</feature>
<feature type="binding site" evidence="9">
    <location>
        <position position="137"/>
    </location>
    <ligand>
        <name>Fe cation</name>
        <dbReference type="ChEBI" id="CHEBI:24875"/>
        <label>2</label>
    </ligand>
</feature>
<feature type="binding site" evidence="9">
    <location>
        <position position="55"/>
    </location>
    <ligand>
        <name>Fe cation</name>
        <dbReference type="ChEBI" id="CHEBI:24875"/>
        <label>1</label>
    </ligand>
</feature>
<dbReference type="EC" id="1.14.99.60" evidence="9"/>
<keyword evidence="11" id="KW-1185">Reference proteome</keyword>
<dbReference type="PANTHER" id="PTHR11237">
    <property type="entry name" value="COENZYME Q10 BIOSYNTHESIS PROTEIN 7"/>
    <property type="match status" value="1"/>
</dbReference>
<organism evidence="10 11">
    <name type="scientific">Uliginosibacterium aquaticum</name>
    <dbReference type="NCBI Taxonomy" id="2731212"/>
    <lineage>
        <taxon>Bacteria</taxon>
        <taxon>Pseudomonadati</taxon>
        <taxon>Pseudomonadota</taxon>
        <taxon>Betaproteobacteria</taxon>
        <taxon>Rhodocyclales</taxon>
        <taxon>Zoogloeaceae</taxon>
        <taxon>Uliginosibacterium</taxon>
    </lineage>
</organism>
<dbReference type="CDD" id="cd01042">
    <property type="entry name" value="DMQH"/>
    <property type="match status" value="1"/>
</dbReference>
<feature type="binding site" evidence="9">
    <location>
        <position position="88"/>
    </location>
    <ligand>
        <name>Fe cation</name>
        <dbReference type="ChEBI" id="CHEBI:24875"/>
        <label>1</label>
    </ligand>
</feature>
<dbReference type="InterPro" id="IPR047809">
    <property type="entry name" value="COQ7_proteobact"/>
</dbReference>
<comment type="pathway">
    <text evidence="1 9">Cofactor biosynthesis; ubiquinone biosynthesis.</text>
</comment>
<evidence type="ECO:0000256" key="3">
    <source>
        <dbReference type="ARBA" id="ARBA00022688"/>
    </source>
</evidence>
<dbReference type="HAMAP" id="MF_01658">
    <property type="entry name" value="COQ7"/>
    <property type="match status" value="1"/>
</dbReference>
<dbReference type="RefSeq" id="WP_170021960.1">
    <property type="nucleotide sequence ID" value="NZ_JABCSC020000002.1"/>
</dbReference>
<evidence type="ECO:0000256" key="5">
    <source>
        <dbReference type="ARBA" id="ARBA00023002"/>
    </source>
</evidence>
<dbReference type="InterPro" id="IPR011566">
    <property type="entry name" value="Ubq_synth_Coq7"/>
</dbReference>
<evidence type="ECO:0000256" key="1">
    <source>
        <dbReference type="ARBA" id="ARBA00004749"/>
    </source>
</evidence>
<keyword evidence="6 9" id="KW-0408">Iron</keyword>
<accession>A0ABX2IFX7</accession>
<evidence type="ECO:0000256" key="2">
    <source>
        <dbReference type="ARBA" id="ARBA00022475"/>
    </source>
</evidence>
<comment type="similarity">
    <text evidence="9">Belongs to the COQ7 family.</text>
</comment>
<comment type="cofactor">
    <cofactor evidence="9">
        <name>Fe cation</name>
        <dbReference type="ChEBI" id="CHEBI:24875"/>
    </cofactor>
    <text evidence="9">Binds 2 iron ions per subunit.</text>
</comment>
<dbReference type="GO" id="GO:0004497">
    <property type="term" value="F:monooxygenase activity"/>
    <property type="evidence" value="ECO:0007669"/>
    <property type="project" value="UniProtKB-KW"/>
</dbReference>
<name>A0ABX2IFX7_9RHOO</name>
<proteinExistence type="inferred from homology"/>
<evidence type="ECO:0000256" key="4">
    <source>
        <dbReference type="ARBA" id="ARBA00022723"/>
    </source>
</evidence>
<dbReference type="SUPFAM" id="SSF47240">
    <property type="entry name" value="Ferritin-like"/>
    <property type="match status" value="1"/>
</dbReference>
<dbReference type="Gene3D" id="1.20.1260.10">
    <property type="match status" value="1"/>
</dbReference>
<reference evidence="10 11" key="1">
    <citation type="submission" date="2020-06" db="EMBL/GenBank/DDBJ databases">
        <title>Draft genome of Uliginosibacterium sp. IMCC34675.</title>
        <authorList>
            <person name="Song J."/>
        </authorList>
    </citation>
    <scope>NUCLEOTIDE SEQUENCE [LARGE SCALE GENOMIC DNA]</scope>
    <source>
        <strain evidence="10 11">IMCC34675</strain>
    </source>
</reference>
<gene>
    <name evidence="9 10" type="primary">coq7</name>
    <name evidence="10" type="ORF">HJ583_011200</name>
</gene>
<evidence type="ECO:0000256" key="9">
    <source>
        <dbReference type="HAMAP-Rule" id="MF_01658"/>
    </source>
</evidence>
<dbReference type="PANTHER" id="PTHR11237:SF4">
    <property type="entry name" value="5-DEMETHOXYUBIQUINONE HYDROXYLASE, MITOCHONDRIAL"/>
    <property type="match status" value="1"/>
</dbReference>
<dbReference type="NCBIfam" id="NF033656">
    <property type="entry name" value="DMQ_monoox_COQ7"/>
    <property type="match status" value="1"/>
</dbReference>
<keyword evidence="8 9" id="KW-0472">Membrane</keyword>
<keyword evidence="3 9" id="KW-0831">Ubiquinone biosynthesis</keyword>
<comment type="caution">
    <text evidence="10">The sequence shown here is derived from an EMBL/GenBank/DDBJ whole genome shotgun (WGS) entry which is preliminary data.</text>
</comment>